<evidence type="ECO:0000256" key="1">
    <source>
        <dbReference type="SAM" id="MobiDB-lite"/>
    </source>
</evidence>
<feature type="region of interest" description="Disordered" evidence="1">
    <location>
        <begin position="13"/>
        <end position="63"/>
    </location>
</feature>
<dbReference type="Proteomes" id="UP000092445">
    <property type="component" value="Unassembled WGS sequence"/>
</dbReference>
<feature type="compositionally biased region" description="Acidic residues" evidence="1">
    <location>
        <begin position="54"/>
        <end position="63"/>
    </location>
</feature>
<organism evidence="2 3">
    <name type="scientific">Glossina pallidipes</name>
    <name type="common">Tsetse fly</name>
    <dbReference type="NCBI Taxonomy" id="7398"/>
    <lineage>
        <taxon>Eukaryota</taxon>
        <taxon>Metazoa</taxon>
        <taxon>Ecdysozoa</taxon>
        <taxon>Arthropoda</taxon>
        <taxon>Hexapoda</taxon>
        <taxon>Insecta</taxon>
        <taxon>Pterygota</taxon>
        <taxon>Neoptera</taxon>
        <taxon>Endopterygota</taxon>
        <taxon>Diptera</taxon>
        <taxon>Brachycera</taxon>
        <taxon>Muscomorpha</taxon>
        <taxon>Hippoboscoidea</taxon>
        <taxon>Glossinidae</taxon>
        <taxon>Glossina</taxon>
    </lineage>
</organism>
<sequence length="105" mass="11251">MLAISNASYSCISSAGSSGSGSRTGNGQRNKVLNGNGTLKSNQTCSSSNQPNEDNIEQQEQQEDTTLHGLNAFVCVYEHACAGNPYTIQILYGNFRVELVRDSDS</sequence>
<accession>A0A1B0A447</accession>
<evidence type="ECO:0000313" key="2">
    <source>
        <dbReference type="EnsemblMetazoa" id="GPAI033931-PA"/>
    </source>
</evidence>
<keyword evidence="3" id="KW-1185">Reference proteome</keyword>
<evidence type="ECO:0000313" key="3">
    <source>
        <dbReference type="Proteomes" id="UP000092445"/>
    </source>
</evidence>
<name>A0A1B0A447_GLOPL</name>
<reference evidence="2" key="2">
    <citation type="submission" date="2020-05" db="UniProtKB">
        <authorList>
            <consortium name="EnsemblMetazoa"/>
        </authorList>
    </citation>
    <scope>IDENTIFICATION</scope>
    <source>
        <strain evidence="2">IAEA</strain>
    </source>
</reference>
<dbReference type="EnsemblMetazoa" id="GPAI033931-RA">
    <property type="protein sequence ID" value="GPAI033931-PA"/>
    <property type="gene ID" value="GPAI033931"/>
</dbReference>
<feature type="compositionally biased region" description="Polar residues" evidence="1">
    <location>
        <begin position="25"/>
        <end position="53"/>
    </location>
</feature>
<dbReference type="VEuPathDB" id="VectorBase:GPAI033931"/>
<dbReference type="AlphaFoldDB" id="A0A1B0A447"/>
<reference evidence="3" key="1">
    <citation type="submission" date="2014-03" db="EMBL/GenBank/DDBJ databases">
        <authorList>
            <person name="Aksoy S."/>
            <person name="Warren W."/>
            <person name="Wilson R.K."/>
        </authorList>
    </citation>
    <scope>NUCLEOTIDE SEQUENCE [LARGE SCALE GENOMIC DNA]</scope>
    <source>
        <strain evidence="3">IAEA</strain>
    </source>
</reference>
<protein>
    <submittedName>
        <fullName evidence="2">Uncharacterized protein</fullName>
    </submittedName>
</protein>
<proteinExistence type="predicted"/>